<evidence type="ECO:0008006" key="3">
    <source>
        <dbReference type="Google" id="ProtNLM"/>
    </source>
</evidence>
<dbReference type="RefSeq" id="WP_275108818.1">
    <property type="nucleotide sequence ID" value="NZ_JAKJSC010000001.1"/>
</dbReference>
<accession>A0ABT5VSI7</accession>
<organism evidence="1 2">
    <name type="scientific">Paralabilibaculum antarcticum</name>
    <dbReference type="NCBI Taxonomy" id="2912572"/>
    <lineage>
        <taxon>Bacteria</taxon>
        <taxon>Pseudomonadati</taxon>
        <taxon>Bacteroidota</taxon>
        <taxon>Bacteroidia</taxon>
        <taxon>Marinilabiliales</taxon>
        <taxon>Marinifilaceae</taxon>
        <taxon>Paralabilibaculum</taxon>
    </lineage>
</organism>
<name>A0ABT5VSI7_9BACT</name>
<dbReference type="PROSITE" id="PS51257">
    <property type="entry name" value="PROKAR_LIPOPROTEIN"/>
    <property type="match status" value="1"/>
</dbReference>
<dbReference type="EMBL" id="JAKJSC010000001">
    <property type="protein sequence ID" value="MDE5417478.1"/>
    <property type="molecule type" value="Genomic_DNA"/>
</dbReference>
<gene>
    <name evidence="1" type="ORF">L3049_05605</name>
</gene>
<evidence type="ECO:0000313" key="1">
    <source>
        <dbReference type="EMBL" id="MDE5417478.1"/>
    </source>
</evidence>
<dbReference type="SUPFAM" id="SSF75011">
    <property type="entry name" value="3-carboxy-cis,cis-mucoante lactonizing enzyme"/>
    <property type="match status" value="1"/>
</dbReference>
<comment type="caution">
    <text evidence="1">The sequence shown here is derived from an EMBL/GenBank/DDBJ whole genome shotgun (WGS) entry which is preliminary data.</text>
</comment>
<dbReference type="Proteomes" id="UP001528920">
    <property type="component" value="Unassembled WGS sequence"/>
</dbReference>
<sequence length="312" mass="35519">MKNLIVLSLLTILFGLFSCNYCSRNSVSEPNIKGEGVDLESIVYQPVLVTDSLSAKVNEQSGLVWYQDLFWVNNDSDCAASLYAYNKAGVIKKELAISNFKNLDWEDVTDDKDYIYIGDFGNNFGVRKNLRVLRIRKSSFSSQDSSSIEAEEMPLAWADQDVFVPRKQNHDYDCEAFVAFRDSLYFFSKNWADYKTRMYVASKDFKNQSLKVKAEFDADLLITGADLSSDGKVLALVGYKDYRTYVLLFSSYKGTDFFSGKSLRLDLSSLGGAQTEAIVFDDNDSLYISTEETNIPHAVYEIEWRKWADILK</sequence>
<protein>
    <recommendedName>
        <fullName evidence="3">T9SS C-terminal target domain-containing protein</fullName>
    </recommendedName>
</protein>
<proteinExistence type="predicted"/>
<keyword evidence="2" id="KW-1185">Reference proteome</keyword>
<evidence type="ECO:0000313" key="2">
    <source>
        <dbReference type="Proteomes" id="UP001528920"/>
    </source>
</evidence>
<reference evidence="1 2" key="1">
    <citation type="submission" date="2022-01" db="EMBL/GenBank/DDBJ databases">
        <title>Labilibaculum sp. nov, a marine bacterium isolated from Antarctica.</title>
        <authorList>
            <person name="Dai W."/>
        </authorList>
    </citation>
    <scope>NUCLEOTIDE SEQUENCE [LARGE SCALE GENOMIC DNA]</scope>
    <source>
        <strain evidence="1 2">DW002</strain>
    </source>
</reference>